<evidence type="ECO:0000313" key="2">
    <source>
        <dbReference type="EMBL" id="MFC3511897.1"/>
    </source>
</evidence>
<feature type="transmembrane region" description="Helical" evidence="1">
    <location>
        <begin position="60"/>
        <end position="82"/>
    </location>
</feature>
<feature type="transmembrane region" description="Helical" evidence="1">
    <location>
        <begin position="129"/>
        <end position="151"/>
    </location>
</feature>
<reference evidence="3" key="1">
    <citation type="journal article" date="2019" name="Int. J. Syst. Evol. Microbiol.">
        <title>The Global Catalogue of Microorganisms (GCM) 10K type strain sequencing project: providing services to taxonomists for standard genome sequencing and annotation.</title>
        <authorList>
            <consortium name="The Broad Institute Genomics Platform"/>
            <consortium name="The Broad Institute Genome Sequencing Center for Infectious Disease"/>
            <person name="Wu L."/>
            <person name="Ma J."/>
        </authorList>
    </citation>
    <scope>NUCLEOTIDE SEQUENCE [LARGE SCALE GENOMIC DNA]</scope>
    <source>
        <strain evidence="3">CGMCC 4.7682</strain>
    </source>
</reference>
<dbReference type="RefSeq" id="WP_377871132.1">
    <property type="nucleotide sequence ID" value="NZ_JBHMAY010000026.1"/>
</dbReference>
<gene>
    <name evidence="2" type="ORF">ACFORO_17130</name>
</gene>
<evidence type="ECO:0000256" key="1">
    <source>
        <dbReference type="SAM" id="Phobius"/>
    </source>
</evidence>
<keyword evidence="1" id="KW-1133">Transmembrane helix</keyword>
<feature type="transmembrane region" description="Helical" evidence="1">
    <location>
        <begin position="89"/>
        <end position="109"/>
    </location>
</feature>
<dbReference type="EMBL" id="JBHRWI010000020">
    <property type="protein sequence ID" value="MFC3511897.1"/>
    <property type="molecule type" value="Genomic_DNA"/>
</dbReference>
<name>A0ABV7QGH8_9PSEU</name>
<keyword evidence="3" id="KW-1185">Reference proteome</keyword>
<feature type="transmembrane region" description="Helical" evidence="1">
    <location>
        <begin position="21"/>
        <end position="48"/>
    </location>
</feature>
<organism evidence="2 3">
    <name type="scientific">Amycolatopsis halotolerans</name>
    <dbReference type="NCBI Taxonomy" id="330083"/>
    <lineage>
        <taxon>Bacteria</taxon>
        <taxon>Bacillati</taxon>
        <taxon>Actinomycetota</taxon>
        <taxon>Actinomycetes</taxon>
        <taxon>Pseudonocardiales</taxon>
        <taxon>Pseudonocardiaceae</taxon>
        <taxon>Amycolatopsis</taxon>
    </lineage>
</organism>
<proteinExistence type="predicted"/>
<comment type="caution">
    <text evidence="2">The sequence shown here is derived from an EMBL/GenBank/DDBJ whole genome shotgun (WGS) entry which is preliminary data.</text>
</comment>
<evidence type="ECO:0008006" key="4">
    <source>
        <dbReference type="Google" id="ProtNLM"/>
    </source>
</evidence>
<dbReference type="Proteomes" id="UP001595764">
    <property type="component" value="Unassembled WGS sequence"/>
</dbReference>
<evidence type="ECO:0000313" key="3">
    <source>
        <dbReference type="Proteomes" id="UP001595764"/>
    </source>
</evidence>
<keyword evidence="1" id="KW-0472">Membrane</keyword>
<accession>A0ABV7QGH8</accession>
<protein>
    <recommendedName>
        <fullName evidence="4">Integral membrane protein</fullName>
    </recommendedName>
</protein>
<keyword evidence="1" id="KW-0812">Transmembrane</keyword>
<sequence>MSVPPGFPAPTPASVQRRANFPAGAVAAALAGCTAIALVWFVFANVLIGGPVGEWSGMVWVNVVCGLISAFAVVVPAGFLLARHVWAAWTLFGLCLLYVVVVVAVPMPAGTSFGAHLDFVLGFHKNNGVAIGLATIFAFLTAIAALVSATVRPPRR</sequence>